<protein>
    <submittedName>
        <fullName evidence="2">Uncharacterized protein</fullName>
    </submittedName>
</protein>
<dbReference type="Proteomes" id="UP000009222">
    <property type="component" value="Chromosome"/>
</dbReference>
<evidence type="ECO:0000256" key="1">
    <source>
        <dbReference type="SAM" id="Coils"/>
    </source>
</evidence>
<organism evidence="2 3">
    <name type="scientific">Leadbettera azotonutricia (strain ATCC BAA-888 / DSM 13862 / ZAS-9)</name>
    <name type="common">Treponema azotonutricium</name>
    <dbReference type="NCBI Taxonomy" id="545695"/>
    <lineage>
        <taxon>Bacteria</taxon>
        <taxon>Pseudomonadati</taxon>
        <taxon>Spirochaetota</taxon>
        <taxon>Spirochaetia</taxon>
        <taxon>Spirochaetales</taxon>
        <taxon>Breznakiellaceae</taxon>
        <taxon>Leadbettera</taxon>
    </lineage>
</organism>
<dbReference type="AlphaFoldDB" id="F5YAD7"/>
<accession>F5YAD7</accession>
<dbReference type="STRING" id="545695.TREAZ_3134"/>
<evidence type="ECO:0000313" key="2">
    <source>
        <dbReference type="EMBL" id="AEF81304.1"/>
    </source>
</evidence>
<keyword evidence="3" id="KW-1185">Reference proteome</keyword>
<dbReference type="eggNOG" id="ENOG5031CPK">
    <property type="taxonomic scope" value="Bacteria"/>
</dbReference>
<dbReference type="EMBL" id="CP001841">
    <property type="protein sequence ID" value="AEF81304.1"/>
    <property type="molecule type" value="Genomic_DNA"/>
</dbReference>
<sequence>MRDTVSLSVLQQQYRLGRLSKKELEGIIFQYLIDNFEYYHVFDGNQERWVDFLSWLYPRLSRAVDSYRDKGSSFDAYINAVVQWGSREYRMKEADHSATEYACWRARAEEMALHDTEPEYGGMATETLLSPEEFSDRQILILFLKSYYFVSDDFLGKVAKFLAMEKQELKTLVEELRILRDKREKAIAKLKDNVHSQYYRCLTFQKKLLTISPESNCYEKLQNRFERAHAHFISMQKRLAGARLDASNRQIAKVLHIPKGTVDSILYTIREKAKLSGFDGIGWVSKN</sequence>
<name>F5YAD7_LEAAZ</name>
<dbReference type="OrthoDB" id="360007at2"/>
<dbReference type="InParanoid" id="F5YAD7"/>
<feature type="coiled-coil region" evidence="1">
    <location>
        <begin position="162"/>
        <end position="193"/>
    </location>
</feature>
<keyword evidence="1" id="KW-0175">Coiled coil</keyword>
<proteinExistence type="predicted"/>
<reference evidence="3" key="1">
    <citation type="submission" date="2009-12" db="EMBL/GenBank/DDBJ databases">
        <title>Complete sequence of Treponema azotonutricium strain ZAS-9.</title>
        <authorList>
            <person name="Tetu S.G."/>
            <person name="Matson E."/>
            <person name="Ren Q."/>
            <person name="Seshadri R."/>
            <person name="Elbourne L."/>
            <person name="Hassan K.A."/>
            <person name="Durkin A."/>
            <person name="Radune D."/>
            <person name="Mohamoud Y."/>
            <person name="Shay R."/>
            <person name="Jin S."/>
            <person name="Zhang X."/>
            <person name="Lucey K."/>
            <person name="Ballor N.R."/>
            <person name="Ottesen E."/>
            <person name="Rosenthal R."/>
            <person name="Allen A."/>
            <person name="Leadbetter J.R."/>
            <person name="Paulsen I.T."/>
        </authorList>
    </citation>
    <scope>NUCLEOTIDE SEQUENCE [LARGE SCALE GENOMIC DNA]</scope>
    <source>
        <strain evidence="3">ATCC BAA-888 / DSM 13862 / ZAS-9</strain>
    </source>
</reference>
<dbReference type="KEGG" id="taz:TREAZ_3134"/>
<dbReference type="HOGENOM" id="CLU_969560_0_0_12"/>
<evidence type="ECO:0000313" key="3">
    <source>
        <dbReference type="Proteomes" id="UP000009222"/>
    </source>
</evidence>
<dbReference type="RefSeq" id="WP_015712423.1">
    <property type="nucleotide sequence ID" value="NC_015577.1"/>
</dbReference>
<gene>
    <name evidence="2" type="ordered locus">TREAZ_3134</name>
</gene>
<reference evidence="2 3" key="2">
    <citation type="journal article" date="2011" name="ISME J.">
        <title>RNA-seq reveals cooperative metabolic interactions between two termite-gut spirochete species in co-culture.</title>
        <authorList>
            <person name="Rosenthal A.Z."/>
            <person name="Matson E.G."/>
            <person name="Eldar A."/>
            <person name="Leadbetter J.R."/>
        </authorList>
    </citation>
    <scope>NUCLEOTIDE SEQUENCE [LARGE SCALE GENOMIC DNA]</scope>
    <source>
        <strain evidence="3">ATCC BAA-888 / DSM 13862 / ZAS-9</strain>
    </source>
</reference>